<dbReference type="AlphaFoldDB" id="A0A161W155"/>
<protein>
    <submittedName>
        <fullName evidence="1">Uncharacterized protein</fullName>
    </submittedName>
</protein>
<dbReference type="OrthoDB" id="1684927at2"/>
<organism evidence="1 2">
    <name type="scientific">Clostridium magnum DSM 2767</name>
    <dbReference type="NCBI Taxonomy" id="1121326"/>
    <lineage>
        <taxon>Bacteria</taxon>
        <taxon>Bacillati</taxon>
        <taxon>Bacillota</taxon>
        <taxon>Clostridia</taxon>
        <taxon>Eubacteriales</taxon>
        <taxon>Clostridiaceae</taxon>
        <taxon>Clostridium</taxon>
    </lineage>
</organism>
<evidence type="ECO:0000313" key="2">
    <source>
        <dbReference type="Proteomes" id="UP000076603"/>
    </source>
</evidence>
<dbReference type="RefSeq" id="WP_066630376.1">
    <property type="nucleotide sequence ID" value="NZ_FQXL01000030.1"/>
</dbReference>
<gene>
    <name evidence="1" type="ORF">CLMAG_57740</name>
</gene>
<name>A0A161W155_9CLOT</name>
<comment type="caution">
    <text evidence="1">The sequence shown here is derived from an EMBL/GenBank/DDBJ whole genome shotgun (WGS) entry which is preliminary data.</text>
</comment>
<accession>A0A161W155</accession>
<dbReference type="STRING" id="1121326.CLMAG_57740"/>
<evidence type="ECO:0000313" key="1">
    <source>
        <dbReference type="EMBL" id="KZL88870.1"/>
    </source>
</evidence>
<dbReference type="PATRIC" id="fig|1121326.3.peg.5834"/>
<proteinExistence type="predicted"/>
<reference evidence="1 2" key="1">
    <citation type="submission" date="2016-04" db="EMBL/GenBank/DDBJ databases">
        <title>Genome sequence of Clostridium magnum DSM 2767.</title>
        <authorList>
            <person name="Poehlein A."/>
            <person name="Uhlig R."/>
            <person name="Fischer R."/>
            <person name="Bahl H."/>
            <person name="Daniel R."/>
        </authorList>
    </citation>
    <scope>NUCLEOTIDE SEQUENCE [LARGE SCALE GENOMIC DNA]</scope>
    <source>
        <strain evidence="1 2">DSM 2767</strain>
    </source>
</reference>
<dbReference type="Proteomes" id="UP000076603">
    <property type="component" value="Unassembled WGS sequence"/>
</dbReference>
<keyword evidence="2" id="KW-1185">Reference proteome</keyword>
<sequence length="163" mass="18234">MNKFLSFHGIITKIDDFWVSANPEDLGCYKIFTVEDGRGNIVNFVVEPTTYFVDNVVMSAGDIVTGFYDASAAVPFIFPPQYRAIVMALDMQFRNVTVEFFDSQLVNSDSTLKLNLAPYTQIAIRNGQPFTRIPSNRNLIVIYGASTKSLPAQTTPYKIIVLC</sequence>
<dbReference type="EMBL" id="LWAE01000013">
    <property type="protein sequence ID" value="KZL88870.1"/>
    <property type="molecule type" value="Genomic_DNA"/>
</dbReference>